<proteinExistence type="predicted"/>
<dbReference type="Proteomes" id="UP000095281">
    <property type="component" value="Unplaced"/>
</dbReference>
<name>A0A1I8B8D8_MELHA</name>
<protein>
    <submittedName>
        <fullName evidence="2">Uncharacterized protein</fullName>
    </submittedName>
</protein>
<evidence type="ECO:0000313" key="1">
    <source>
        <dbReference type="Proteomes" id="UP000095281"/>
    </source>
</evidence>
<evidence type="ECO:0000313" key="2">
    <source>
        <dbReference type="WBParaSite" id="MhA1_Contig1652.frz3.gene6"/>
    </source>
</evidence>
<sequence>MYNFGGIVQGCGECPSNKIPCRTCTKTACNKFKLINEDTTFCWEKEVIRACDINACHYAVINESIVLQGCGEKCPDNKESEFCKYCTTRNCNEEKLISKYCFTNNGKIETKGDIPCFMERTKTNEVNKGFGQCPSSSLTCKTCNKNLCNDGTDLPYSYCLKFDGKRAIGCDKLDYSKAGCGTCDENNIEKSCFDCKGLNCNEKSKLEKAVFCYEREENGNEKEGSRPCNSKICFISVDINKGSGSSKETILKKYTKQGCGTCSSTKIPCRTCNKDLCNTEKYFQEVKFCWIKEYAVECDLNKWNGFCYYTLKKDKVEQGCGNGSKIEFDVLNVKCDQQLCNTKELFDKTLFCLNKGKDEKTNKAIICKENCKVERNYEGKVEQKCGNCPNNTNSTDCNSCKGRFCNEEKLVYKHCLKNNGEICKTPFDSPCFMARIEGNEVSQGCGNCNKSTKSTCKECVTHRCNNPENVYFCKSKEGVKECTDSYCYIANNLDGSKDFNCGKCPEEIQTNCAQCNNNPLCNTEELLKNSFYCLEFTEVMQTMMEGFIGCESQCYVKRKTSGRSMRELFK</sequence>
<dbReference type="WBParaSite" id="MhA1_Contig1652.frz3.gene6">
    <property type="protein sequence ID" value="MhA1_Contig1652.frz3.gene6"/>
    <property type="gene ID" value="MhA1_Contig1652.frz3.gene6"/>
</dbReference>
<accession>A0A1I8B8D8</accession>
<dbReference type="AlphaFoldDB" id="A0A1I8B8D8"/>
<reference evidence="2" key="1">
    <citation type="submission" date="2016-11" db="UniProtKB">
        <authorList>
            <consortium name="WormBaseParasite"/>
        </authorList>
    </citation>
    <scope>IDENTIFICATION</scope>
</reference>
<organism evidence="1 2">
    <name type="scientific">Meloidogyne hapla</name>
    <name type="common">Root-knot nematode worm</name>
    <dbReference type="NCBI Taxonomy" id="6305"/>
    <lineage>
        <taxon>Eukaryota</taxon>
        <taxon>Metazoa</taxon>
        <taxon>Ecdysozoa</taxon>
        <taxon>Nematoda</taxon>
        <taxon>Chromadorea</taxon>
        <taxon>Rhabditida</taxon>
        <taxon>Tylenchina</taxon>
        <taxon>Tylenchomorpha</taxon>
        <taxon>Tylenchoidea</taxon>
        <taxon>Meloidogynidae</taxon>
        <taxon>Meloidogyninae</taxon>
        <taxon>Meloidogyne</taxon>
    </lineage>
</organism>
<keyword evidence="1" id="KW-1185">Reference proteome</keyword>